<dbReference type="GO" id="GO:0003735">
    <property type="term" value="F:structural constituent of ribosome"/>
    <property type="evidence" value="ECO:0007669"/>
    <property type="project" value="TreeGrafter"/>
</dbReference>
<reference evidence="10" key="1">
    <citation type="submission" date="2020-02" db="EMBL/GenBank/DDBJ databases">
        <authorList>
            <person name="Palmer J.M."/>
        </authorList>
    </citation>
    <scope>NUCLEOTIDE SEQUENCE</scope>
    <source>
        <strain evidence="10">EPUS1.4</strain>
        <tissue evidence="10">Thallus</tissue>
    </source>
</reference>
<feature type="compositionally biased region" description="Basic and acidic residues" evidence="9">
    <location>
        <begin position="502"/>
        <end position="524"/>
    </location>
</feature>
<evidence type="ECO:0000256" key="7">
    <source>
        <dbReference type="ARBA" id="ARBA00023274"/>
    </source>
</evidence>
<evidence type="ECO:0000256" key="8">
    <source>
        <dbReference type="ARBA" id="ARBA00035185"/>
    </source>
</evidence>
<feature type="region of interest" description="Disordered" evidence="9">
    <location>
        <begin position="34"/>
        <end position="91"/>
    </location>
</feature>
<feature type="region of interest" description="Disordered" evidence="9">
    <location>
        <begin position="476"/>
        <end position="543"/>
    </location>
</feature>
<keyword evidence="3" id="KW-0689">Ribosomal protein</keyword>
<dbReference type="InterPro" id="IPR024629">
    <property type="entry name" value="Ribosomal_mL67"/>
</dbReference>
<feature type="compositionally biased region" description="Polar residues" evidence="9">
    <location>
        <begin position="43"/>
        <end position="58"/>
    </location>
</feature>
<evidence type="ECO:0000256" key="9">
    <source>
        <dbReference type="SAM" id="MobiDB-lite"/>
    </source>
</evidence>
<feature type="compositionally biased region" description="Basic and acidic residues" evidence="9">
    <location>
        <begin position="198"/>
        <end position="209"/>
    </location>
</feature>
<feature type="region of interest" description="Disordered" evidence="9">
    <location>
        <begin position="198"/>
        <end position="224"/>
    </location>
</feature>
<dbReference type="PANTHER" id="PTHR28184">
    <property type="entry name" value="MITOCHONDRIAL HOMOLOGOUS RECOMBINATION PROTEIN 1"/>
    <property type="match status" value="1"/>
</dbReference>
<comment type="subcellular location">
    <subcellularLocation>
        <location evidence="1">Mitochondrion</location>
    </subcellularLocation>
</comment>
<dbReference type="GO" id="GO:0000150">
    <property type="term" value="F:DNA strand exchange activity"/>
    <property type="evidence" value="ECO:0007669"/>
    <property type="project" value="InterPro"/>
</dbReference>
<evidence type="ECO:0000256" key="2">
    <source>
        <dbReference type="ARBA" id="ARBA00010741"/>
    </source>
</evidence>
<evidence type="ECO:0000256" key="1">
    <source>
        <dbReference type="ARBA" id="ARBA00004173"/>
    </source>
</evidence>
<organism evidence="10 11">
    <name type="scientific">Endocarpon pusillum</name>
    <dbReference type="NCBI Taxonomy" id="364733"/>
    <lineage>
        <taxon>Eukaryota</taxon>
        <taxon>Fungi</taxon>
        <taxon>Dikarya</taxon>
        <taxon>Ascomycota</taxon>
        <taxon>Pezizomycotina</taxon>
        <taxon>Eurotiomycetes</taxon>
        <taxon>Chaetothyriomycetidae</taxon>
        <taxon>Verrucariales</taxon>
        <taxon>Verrucariaceae</taxon>
        <taxon>Endocarpon</taxon>
    </lineage>
</organism>
<comment type="similarity">
    <text evidence="2">Belongs to the mitochondrion-specific ribosomal protein mL67 family.</text>
</comment>
<sequence length="543" mass="61464">MDLLSQGLRPRPQFILCRLHQAPQIRLYTKETLARKRHRRRQQVGNPSLATRARTINRSEPKPPPPPKPEAFGKPRDASSNAAKAERFKESRRIEKALRHEHHGENVYAYAHIGTGQVVYSLTRVMDNNNILRQLVFHGKKTVPASLRRDLWTPYFSLHFPSSYSGLLAYHQLRELSLQRQLQPPDYLIKTTIQTASKEQRAKMSREEEEKWDEEHEGEPYPDGRAQMAHRRARAKTLMSQKATSVADVAFVVDLMQREGHLRSAASVEELMKQRRAERLKEASKRQTKKLRAEWRKEEKREQWCIDMTRKVQEGTKWGLDMHSARRISLEYGGQIVDPKIGKARVLLPGREGDAKEIESGNAEGREGAQGSDSMAVTASPIAEPSSSSLSPSSSSPPPLAGVRILWSDLRDATFAASWPGIVSHGELERLAVSRRPGRRSGDAPPVFVERSVHVMGGMKMGGDEEWMRGRQSRTLWAGEEEDAEKEGRESTEGDGVEDDESGKSRKEQTDDLERESVSVEQRHPPRRKGVIGWVKGRLGMAA</sequence>
<evidence type="ECO:0000256" key="6">
    <source>
        <dbReference type="ARBA" id="ARBA00023163"/>
    </source>
</evidence>
<keyword evidence="5" id="KW-0496">Mitochondrion</keyword>
<dbReference type="AlphaFoldDB" id="A0A8H7ANK3"/>
<evidence type="ECO:0000313" key="10">
    <source>
        <dbReference type="EMBL" id="KAF7510361.1"/>
    </source>
</evidence>
<feature type="compositionally biased region" description="Basic and acidic residues" evidence="9">
    <location>
        <begin position="352"/>
        <end position="367"/>
    </location>
</feature>
<dbReference type="GO" id="GO:0005840">
    <property type="term" value="C:ribosome"/>
    <property type="evidence" value="ECO:0007669"/>
    <property type="project" value="UniProtKB-KW"/>
</dbReference>
<evidence type="ECO:0000256" key="3">
    <source>
        <dbReference type="ARBA" id="ARBA00022980"/>
    </source>
</evidence>
<dbReference type="GO" id="GO:0003697">
    <property type="term" value="F:single-stranded DNA binding"/>
    <property type="evidence" value="ECO:0007669"/>
    <property type="project" value="InterPro"/>
</dbReference>
<comment type="caution">
    <text evidence="10">The sequence shown here is derived from an EMBL/GenBank/DDBJ whole genome shotgun (WGS) entry which is preliminary data.</text>
</comment>
<proteinExistence type="inferred from homology"/>
<keyword evidence="4" id="KW-0805">Transcription regulation</keyword>
<dbReference type="Pfam" id="PF12829">
    <property type="entry name" value="Mhr1"/>
    <property type="match status" value="1"/>
</dbReference>
<evidence type="ECO:0000256" key="5">
    <source>
        <dbReference type="ARBA" id="ARBA00023128"/>
    </source>
</evidence>
<dbReference type="Proteomes" id="UP000606974">
    <property type="component" value="Unassembled WGS sequence"/>
</dbReference>
<keyword evidence="6" id="KW-0804">Transcription</keyword>
<name>A0A8H7ANK3_9EURO</name>
<dbReference type="EMBL" id="JAACFV010000031">
    <property type="protein sequence ID" value="KAF7510361.1"/>
    <property type="molecule type" value="Genomic_DNA"/>
</dbReference>
<dbReference type="GO" id="GO:0005739">
    <property type="term" value="C:mitochondrion"/>
    <property type="evidence" value="ECO:0007669"/>
    <property type="project" value="UniProtKB-SubCell"/>
</dbReference>
<dbReference type="OrthoDB" id="5333655at2759"/>
<protein>
    <recommendedName>
        <fullName evidence="8">Large ribosomal subunit protein mL67</fullName>
    </recommendedName>
</protein>
<dbReference type="GO" id="GO:1990904">
    <property type="term" value="C:ribonucleoprotein complex"/>
    <property type="evidence" value="ECO:0007669"/>
    <property type="project" value="UniProtKB-KW"/>
</dbReference>
<gene>
    <name evidence="10" type="ORF">GJ744_006857</name>
</gene>
<evidence type="ECO:0000313" key="11">
    <source>
        <dbReference type="Proteomes" id="UP000606974"/>
    </source>
</evidence>
<feature type="region of interest" description="Disordered" evidence="9">
    <location>
        <begin position="352"/>
        <end position="375"/>
    </location>
</feature>
<keyword evidence="7" id="KW-0687">Ribonucleoprotein</keyword>
<accession>A0A8H7ANK3</accession>
<dbReference type="PANTHER" id="PTHR28184:SF1">
    <property type="entry name" value="LARGE RIBOSOMAL SUBUNIT PROTEIN ML67"/>
    <property type="match status" value="1"/>
</dbReference>
<evidence type="ECO:0000256" key="4">
    <source>
        <dbReference type="ARBA" id="ARBA00023015"/>
    </source>
</evidence>
<keyword evidence="11" id="KW-1185">Reference proteome</keyword>